<evidence type="ECO:0000313" key="2">
    <source>
        <dbReference type="Proteomes" id="UP000008495"/>
    </source>
</evidence>
<keyword evidence="2" id="KW-1185">Reference proteome</keyword>
<organism evidence="1 2">
    <name type="scientific">Austwickia chelonae NBRC 105200</name>
    <dbReference type="NCBI Taxonomy" id="1184607"/>
    <lineage>
        <taxon>Bacteria</taxon>
        <taxon>Bacillati</taxon>
        <taxon>Actinomycetota</taxon>
        <taxon>Actinomycetes</taxon>
        <taxon>Micrococcales</taxon>
        <taxon>Dermatophilaceae</taxon>
        <taxon>Austwickia</taxon>
    </lineage>
</organism>
<dbReference type="Proteomes" id="UP000008495">
    <property type="component" value="Unassembled WGS sequence"/>
</dbReference>
<comment type="caution">
    <text evidence="1">The sequence shown here is derived from an EMBL/GenBank/DDBJ whole genome shotgun (WGS) entry which is preliminary data.</text>
</comment>
<dbReference type="EMBL" id="BAGZ01000008">
    <property type="protein sequence ID" value="GAB77853.1"/>
    <property type="molecule type" value="Genomic_DNA"/>
</dbReference>
<dbReference type="AlphaFoldDB" id="K6V6J0"/>
<dbReference type="RefSeq" id="WP_006502605.1">
    <property type="nucleotide sequence ID" value="NZ_BAGZ01000008.1"/>
</dbReference>
<proteinExistence type="predicted"/>
<dbReference type="STRING" id="100225.SAMN05421595_0363"/>
<protein>
    <submittedName>
        <fullName evidence="1">Uncharacterized protein</fullName>
    </submittedName>
</protein>
<dbReference type="OrthoDB" id="4382201at2"/>
<accession>K6V6J0</accession>
<gene>
    <name evidence="1" type="ORF">AUCHE_08_00950</name>
</gene>
<reference evidence="1 2" key="1">
    <citation type="submission" date="2012-08" db="EMBL/GenBank/DDBJ databases">
        <title>Whole genome shotgun sequence of Austwickia chelonae NBRC 105200.</title>
        <authorList>
            <person name="Yoshida I."/>
            <person name="Hosoyama A."/>
            <person name="Tsuchikane K."/>
            <person name="Katsumata H."/>
            <person name="Ando Y."/>
            <person name="Ohji S."/>
            <person name="Hamada M."/>
            <person name="Tamura T."/>
            <person name="Yamazoe A."/>
            <person name="Yamazaki S."/>
            <person name="Fujita N."/>
        </authorList>
    </citation>
    <scope>NUCLEOTIDE SEQUENCE [LARGE SCALE GENOMIC DNA]</scope>
    <source>
        <strain evidence="1 2">NBRC 105200</strain>
    </source>
</reference>
<sequence>MRIGGGREAFEAALTENDVQWRANVASTGRMNGYSFRDTGHVDAAGKPVGLKASDLDREAVLGRLPKDLVLRPVQVRVPPGRAQEVP</sequence>
<evidence type="ECO:0000313" key="1">
    <source>
        <dbReference type="EMBL" id="GAB77853.1"/>
    </source>
</evidence>
<name>K6V6J0_9MICO</name>